<keyword evidence="2" id="KW-1185">Reference proteome</keyword>
<comment type="caution">
    <text evidence="1">The sequence shown here is derived from an EMBL/GenBank/DDBJ whole genome shotgun (WGS) entry which is preliminary data.</text>
</comment>
<evidence type="ECO:0000313" key="2">
    <source>
        <dbReference type="Proteomes" id="UP000541154"/>
    </source>
</evidence>
<organism evidence="1 2">
    <name type="scientific">Petromyces alliaceus</name>
    <name type="common">Aspergillus alliaceus</name>
    <dbReference type="NCBI Taxonomy" id="209559"/>
    <lineage>
        <taxon>Eukaryota</taxon>
        <taxon>Fungi</taxon>
        <taxon>Dikarya</taxon>
        <taxon>Ascomycota</taxon>
        <taxon>Pezizomycotina</taxon>
        <taxon>Eurotiomycetes</taxon>
        <taxon>Eurotiomycetidae</taxon>
        <taxon>Eurotiales</taxon>
        <taxon>Aspergillaceae</taxon>
        <taxon>Aspergillus</taxon>
        <taxon>Aspergillus subgen. Circumdati</taxon>
    </lineage>
</organism>
<dbReference type="Proteomes" id="UP000541154">
    <property type="component" value="Unassembled WGS sequence"/>
</dbReference>
<reference evidence="1 2" key="1">
    <citation type="submission" date="2019-04" db="EMBL/GenBank/DDBJ databases">
        <title>Aspergillus burnettii sp. nov., novel species from soil in southeast Queensland.</title>
        <authorList>
            <person name="Gilchrist C.L.M."/>
            <person name="Pitt J.I."/>
            <person name="Lange L."/>
            <person name="Lacey H.J."/>
            <person name="Vuong D."/>
            <person name="Midgley D.J."/>
            <person name="Greenfield P."/>
            <person name="Bradbury M."/>
            <person name="Lacey E."/>
            <person name="Busk P.K."/>
            <person name="Pilgaard B."/>
            <person name="Chooi Y.H."/>
            <person name="Piggott A.M."/>
        </authorList>
    </citation>
    <scope>NUCLEOTIDE SEQUENCE [LARGE SCALE GENOMIC DNA]</scope>
    <source>
        <strain evidence="1 2">FRR 5400</strain>
    </source>
</reference>
<evidence type="ECO:0000313" key="1">
    <source>
        <dbReference type="EMBL" id="KAF5858247.1"/>
    </source>
</evidence>
<sequence>MGLSCHAEQRGLEGKIPILAKLYGGKLKHVLKGPDAAFTKAKDEFLGHFEACVNIFMEESYAPDEVSKREEVVQNRRVWVY</sequence>
<gene>
    <name evidence="1" type="ORF">ETB97_004653</name>
</gene>
<dbReference type="EMBL" id="SPNV01000214">
    <property type="protein sequence ID" value="KAF5858247.1"/>
    <property type="molecule type" value="Genomic_DNA"/>
</dbReference>
<protein>
    <submittedName>
        <fullName evidence="1">Uncharacterized protein</fullName>
    </submittedName>
</protein>
<accession>A0A8H5ZYP5</accession>
<name>A0A8H5ZYP5_PETAA</name>
<dbReference type="AlphaFoldDB" id="A0A8H5ZYP5"/>
<proteinExistence type="predicted"/>